<reference evidence="11" key="1">
    <citation type="journal article" date="2014" name="Int. J. Syst. Evol. Microbiol.">
        <title>Complete genome sequence of Corynebacterium casei LMG S-19264T (=DSM 44701T), isolated from a smear-ripened cheese.</title>
        <authorList>
            <consortium name="US DOE Joint Genome Institute (JGI-PGF)"/>
            <person name="Walter F."/>
            <person name="Albersmeier A."/>
            <person name="Kalinowski J."/>
            <person name="Ruckert C."/>
        </authorList>
    </citation>
    <scope>NUCLEOTIDE SEQUENCE</scope>
    <source>
        <strain evidence="11">CGMCC 1.14984</strain>
    </source>
</reference>
<evidence type="ECO:0000256" key="9">
    <source>
        <dbReference type="SAM" id="SignalP"/>
    </source>
</evidence>
<feature type="domain" description="BON" evidence="10">
    <location>
        <begin position="41"/>
        <end position="111"/>
    </location>
</feature>
<evidence type="ECO:0000256" key="8">
    <source>
        <dbReference type="SAM" id="MobiDB-lite"/>
    </source>
</evidence>
<keyword evidence="5 7" id="KW-1133">Transmembrane helix</keyword>
<comment type="subunit">
    <text evidence="7">Homoheptamer.</text>
</comment>
<protein>
    <recommendedName>
        <fullName evidence="7">Small-conductance mechanosensitive channel</fullName>
    </recommendedName>
</protein>
<dbReference type="Pfam" id="PF21082">
    <property type="entry name" value="MS_channel_3rd"/>
    <property type="match status" value="1"/>
</dbReference>
<dbReference type="Gene3D" id="3.30.70.100">
    <property type="match status" value="1"/>
</dbReference>
<evidence type="ECO:0000256" key="2">
    <source>
        <dbReference type="ARBA" id="ARBA00008017"/>
    </source>
</evidence>
<gene>
    <name evidence="12" type="ORF">FF098_011635</name>
    <name evidence="11" type="ORF">GCM10011355_23380</name>
</gene>
<dbReference type="GO" id="GO:0005886">
    <property type="term" value="C:plasma membrane"/>
    <property type="evidence" value="ECO:0007669"/>
    <property type="project" value="UniProtKB-SubCell"/>
</dbReference>
<dbReference type="Gene3D" id="2.30.30.60">
    <property type="match status" value="1"/>
</dbReference>
<dbReference type="GO" id="GO:0008381">
    <property type="term" value="F:mechanosensitive monoatomic ion channel activity"/>
    <property type="evidence" value="ECO:0007669"/>
    <property type="project" value="InterPro"/>
</dbReference>
<dbReference type="InterPro" id="IPR011066">
    <property type="entry name" value="MscS_channel_C_sf"/>
</dbReference>
<dbReference type="InterPro" id="IPR045275">
    <property type="entry name" value="MscS_archaea/bacteria_type"/>
</dbReference>
<keyword evidence="7" id="KW-0407">Ion channel</keyword>
<feature type="compositionally biased region" description="Basic and acidic residues" evidence="8">
    <location>
        <begin position="461"/>
        <end position="474"/>
    </location>
</feature>
<evidence type="ECO:0000256" key="5">
    <source>
        <dbReference type="ARBA" id="ARBA00022989"/>
    </source>
</evidence>
<feature type="signal peptide" evidence="9">
    <location>
        <begin position="1"/>
        <end position="20"/>
    </location>
</feature>
<feature type="transmembrane region" description="Helical" evidence="7">
    <location>
        <begin position="127"/>
        <end position="152"/>
    </location>
</feature>
<dbReference type="Gene3D" id="3.30.1340.30">
    <property type="match status" value="1"/>
</dbReference>
<evidence type="ECO:0000313" key="11">
    <source>
        <dbReference type="EMBL" id="GGH98838.1"/>
    </source>
</evidence>
<evidence type="ECO:0000256" key="6">
    <source>
        <dbReference type="ARBA" id="ARBA00023136"/>
    </source>
</evidence>
<reference evidence="11" key="3">
    <citation type="submission" date="2020-09" db="EMBL/GenBank/DDBJ databases">
        <authorList>
            <person name="Sun Q."/>
            <person name="Zhou Y."/>
        </authorList>
    </citation>
    <scope>NUCLEOTIDE SEQUENCE</scope>
    <source>
        <strain evidence="11">CGMCC 1.14984</strain>
    </source>
</reference>
<dbReference type="AlphaFoldDB" id="A0A8J3A2U7"/>
<evidence type="ECO:0000313" key="12">
    <source>
        <dbReference type="EMBL" id="NHK28559.1"/>
    </source>
</evidence>
<keyword evidence="3" id="KW-1003">Cell membrane</keyword>
<feature type="region of interest" description="Disordered" evidence="8">
    <location>
        <begin position="395"/>
        <end position="474"/>
    </location>
</feature>
<dbReference type="PROSITE" id="PS50914">
    <property type="entry name" value="BON"/>
    <property type="match status" value="1"/>
</dbReference>
<evidence type="ECO:0000256" key="7">
    <source>
        <dbReference type="RuleBase" id="RU369025"/>
    </source>
</evidence>
<feature type="transmembrane region" description="Helical" evidence="7">
    <location>
        <begin position="194"/>
        <end position="215"/>
    </location>
</feature>
<proteinExistence type="inferred from homology"/>
<dbReference type="Proteomes" id="UP000621856">
    <property type="component" value="Unassembled WGS sequence"/>
</dbReference>
<dbReference type="InterPro" id="IPR007055">
    <property type="entry name" value="BON_dom"/>
</dbReference>
<evidence type="ECO:0000259" key="10">
    <source>
        <dbReference type="PROSITE" id="PS50914"/>
    </source>
</evidence>
<dbReference type="Gene3D" id="1.10.287.1260">
    <property type="match status" value="1"/>
</dbReference>
<feature type="compositionally biased region" description="Basic and acidic residues" evidence="8">
    <location>
        <begin position="432"/>
        <end position="453"/>
    </location>
</feature>
<reference evidence="12 14" key="2">
    <citation type="submission" date="2020-02" db="EMBL/GenBank/DDBJ databases">
        <title>Genome sequence of Parvularcula flava strain NH6-79.</title>
        <authorList>
            <person name="Abdul Karim M.H."/>
            <person name="Lam M.Q."/>
            <person name="Chen S.J."/>
            <person name="Yahya A."/>
            <person name="Shahir S."/>
            <person name="Shamsir M.S."/>
            <person name="Chong C.S."/>
        </authorList>
    </citation>
    <scope>NUCLEOTIDE SEQUENCE [LARGE SCALE GENOMIC DNA]</scope>
    <source>
        <strain evidence="12 14">NH6-79</strain>
    </source>
</reference>
<feature type="chain" id="PRO_5035188433" description="Small-conductance mechanosensitive channel" evidence="9">
    <location>
        <begin position="21"/>
        <end position="474"/>
    </location>
</feature>
<dbReference type="Pfam" id="PF00924">
    <property type="entry name" value="MS_channel_2nd"/>
    <property type="match status" value="1"/>
</dbReference>
<dbReference type="InterPro" id="IPR010920">
    <property type="entry name" value="LSM_dom_sf"/>
</dbReference>
<keyword evidence="6 7" id="KW-0472">Membrane</keyword>
<comment type="subcellular location">
    <subcellularLocation>
        <location evidence="7">Cell inner membrane</location>
        <topology evidence="7">Multi-pass membrane protein</topology>
    </subcellularLocation>
    <subcellularLocation>
        <location evidence="1">Cell membrane</location>
        <topology evidence="1">Multi-pass membrane protein</topology>
    </subcellularLocation>
</comment>
<keyword evidence="7" id="KW-0813">Transport</keyword>
<dbReference type="Proteomes" id="UP000818603">
    <property type="component" value="Unassembled WGS sequence"/>
</dbReference>
<dbReference type="EMBL" id="VCJR02000002">
    <property type="protein sequence ID" value="NHK28559.1"/>
    <property type="molecule type" value="Genomic_DNA"/>
</dbReference>
<evidence type="ECO:0000256" key="3">
    <source>
        <dbReference type="ARBA" id="ARBA00022475"/>
    </source>
</evidence>
<dbReference type="InterPro" id="IPR023408">
    <property type="entry name" value="MscS_beta-dom_sf"/>
</dbReference>
<keyword evidence="14" id="KW-1185">Reference proteome</keyword>
<sequence length="474" mass="50985">MRLIFLFFSCLWLTLLPAAAQEDDQTTPTDTAIATEGEGPADSEIADRIEGIFTEIPALSEIDVDVSAGVVTLAGTVPDTDSLNQAEQIAARVSGVVTVNSELERDITVGGRLDPATEKLRDALMDVYAILPLLGVALVVFLLFLIVGLFLARQESLWRRLAPNAFIAGMISAIIRIVFALIGIILALTILDAVALLGAFLGAAGVIGLAIGFAVRDTIENFIASIMLSLRQPFRPNDLVQIGDRLGHVVRLTSRATILMTPDGNHLRIPNAVVFKATIENFTRNPERRFEFQLGIDAEDDPQAALETVMPSLKALPFVLADPPPAGWIDAVGDSNIILTLTGWLDQRETDYHKGRSQAIRIAKAVLETNGFTLPEPIYRLRIDGLKDGIALPAGTGASVSEATPDTPAPGTPVKRMPVKSVPAMPDAEDTAVDRSLEEKVEEDRAEAGKDLLSEDAPTEFGDRGNQEKGKSVR</sequence>
<dbReference type="EMBL" id="BMGZ01000002">
    <property type="protein sequence ID" value="GGH98838.1"/>
    <property type="molecule type" value="Genomic_DNA"/>
</dbReference>
<evidence type="ECO:0000256" key="1">
    <source>
        <dbReference type="ARBA" id="ARBA00004651"/>
    </source>
</evidence>
<organism evidence="11 13">
    <name type="scientific">Aquisalinus luteolus</name>
    <dbReference type="NCBI Taxonomy" id="1566827"/>
    <lineage>
        <taxon>Bacteria</taxon>
        <taxon>Pseudomonadati</taxon>
        <taxon>Pseudomonadota</taxon>
        <taxon>Alphaproteobacteria</taxon>
        <taxon>Parvularculales</taxon>
        <taxon>Parvularculaceae</taxon>
        <taxon>Aquisalinus</taxon>
    </lineage>
</organism>
<feature type="transmembrane region" description="Helical" evidence="7">
    <location>
        <begin position="164"/>
        <end position="188"/>
    </location>
</feature>
<dbReference type="PANTHER" id="PTHR30221:SF1">
    <property type="entry name" value="SMALL-CONDUCTANCE MECHANOSENSITIVE CHANNEL"/>
    <property type="match status" value="1"/>
</dbReference>
<accession>A0A8J3A2U7</accession>
<dbReference type="RefSeq" id="WP_155140657.1">
    <property type="nucleotide sequence ID" value="NZ_BMGZ01000002.1"/>
</dbReference>
<comment type="caution">
    <text evidence="7">Lacks conserved residue(s) required for the propagation of feature annotation.</text>
</comment>
<evidence type="ECO:0000313" key="13">
    <source>
        <dbReference type="Proteomes" id="UP000621856"/>
    </source>
</evidence>
<dbReference type="Pfam" id="PF04972">
    <property type="entry name" value="BON"/>
    <property type="match status" value="1"/>
</dbReference>
<keyword evidence="7" id="KW-0406">Ion transport</keyword>
<evidence type="ECO:0000313" key="14">
    <source>
        <dbReference type="Proteomes" id="UP000818603"/>
    </source>
</evidence>
<comment type="caution">
    <text evidence="11">The sequence shown here is derived from an EMBL/GenBank/DDBJ whole genome shotgun (WGS) entry which is preliminary data.</text>
</comment>
<evidence type="ECO:0000256" key="4">
    <source>
        <dbReference type="ARBA" id="ARBA00022692"/>
    </source>
</evidence>
<dbReference type="InterPro" id="IPR006685">
    <property type="entry name" value="MscS_channel_2nd"/>
</dbReference>
<comment type="similarity">
    <text evidence="2 7">Belongs to the MscS (TC 1.A.23) family.</text>
</comment>
<dbReference type="InterPro" id="IPR049278">
    <property type="entry name" value="MS_channel_C"/>
</dbReference>
<dbReference type="SUPFAM" id="SSF82689">
    <property type="entry name" value="Mechanosensitive channel protein MscS (YggB), C-terminal domain"/>
    <property type="match status" value="1"/>
</dbReference>
<dbReference type="SUPFAM" id="SSF50182">
    <property type="entry name" value="Sm-like ribonucleoproteins"/>
    <property type="match status" value="1"/>
</dbReference>
<keyword evidence="4 7" id="KW-0812">Transmembrane</keyword>
<comment type="function">
    <text evidence="7">Mechanosensitive channel that participates in the regulation of osmotic pressure changes within the cell, opening in response to stretch forces in the membrane lipid bilayer, without the need for other proteins. Contributes to normal resistance to hypoosmotic shock. Forms an ion channel of 1.0 nanosiemens conductance with a slight preference for anions.</text>
</comment>
<keyword evidence="9" id="KW-0732">Signal</keyword>
<dbReference type="PANTHER" id="PTHR30221">
    <property type="entry name" value="SMALL-CONDUCTANCE MECHANOSENSITIVE CHANNEL"/>
    <property type="match status" value="1"/>
</dbReference>
<name>A0A8J3A2U7_9PROT</name>
<keyword evidence="7" id="KW-0997">Cell inner membrane</keyword>